<keyword evidence="2" id="KW-0238">DNA-binding</keyword>
<keyword evidence="1" id="KW-0680">Restriction system</keyword>
<reference evidence="3 4" key="1">
    <citation type="submission" date="2023-04" db="EMBL/GenBank/DDBJ databases">
        <title>A long-awaited taxogenomic arrangement of the family Halomonadaceae.</title>
        <authorList>
            <person name="De La Haba R."/>
            <person name="Chuvochina M."/>
            <person name="Wittouck S."/>
            <person name="Arahal D.R."/>
            <person name="Sanchez-Porro C."/>
            <person name="Hugenholtz P."/>
            <person name="Ventosa A."/>
        </authorList>
    </citation>
    <scope>NUCLEOTIDE SEQUENCE [LARGE SCALE GENOMIC DNA]</scope>
    <source>
        <strain evidence="3 4">DSM 18042</strain>
    </source>
</reference>
<keyword evidence="3" id="KW-0255">Endonuclease</keyword>
<dbReference type="EMBL" id="JARWAI010000001">
    <property type="protein sequence ID" value="MDR5873442.1"/>
    <property type="molecule type" value="Genomic_DNA"/>
</dbReference>
<dbReference type="Gene3D" id="3.90.220.20">
    <property type="entry name" value="DNA methylase specificity domains"/>
    <property type="match status" value="2"/>
</dbReference>
<dbReference type="PANTHER" id="PTHR30408:SF12">
    <property type="entry name" value="TYPE I RESTRICTION ENZYME MJAVIII SPECIFICITY SUBUNIT"/>
    <property type="match status" value="1"/>
</dbReference>
<keyword evidence="3" id="KW-0540">Nuclease</keyword>
<dbReference type="GO" id="GO:0004519">
    <property type="term" value="F:endonuclease activity"/>
    <property type="evidence" value="ECO:0007669"/>
    <property type="project" value="UniProtKB-KW"/>
</dbReference>
<evidence type="ECO:0000313" key="3">
    <source>
        <dbReference type="EMBL" id="MDR5873442.1"/>
    </source>
</evidence>
<dbReference type="PANTHER" id="PTHR30408">
    <property type="entry name" value="TYPE-1 RESTRICTION ENZYME ECOKI SPECIFICITY PROTEIN"/>
    <property type="match status" value="1"/>
</dbReference>
<name>A0ABU1G7I1_9GAMM</name>
<keyword evidence="3" id="KW-0378">Hydrolase</keyword>
<dbReference type="InterPro" id="IPR044946">
    <property type="entry name" value="Restrct_endonuc_typeI_TRD_sf"/>
</dbReference>
<dbReference type="Proteomes" id="UP001269267">
    <property type="component" value="Unassembled WGS sequence"/>
</dbReference>
<proteinExistence type="predicted"/>
<dbReference type="InterPro" id="IPR052021">
    <property type="entry name" value="Type-I_RS_S_subunit"/>
</dbReference>
<dbReference type="CDD" id="cd17260">
    <property type="entry name" value="RMtype1_S_EcoEI-TRD1-CR1_like"/>
    <property type="match status" value="2"/>
</dbReference>
<evidence type="ECO:0000313" key="4">
    <source>
        <dbReference type="Proteomes" id="UP001269267"/>
    </source>
</evidence>
<dbReference type="SUPFAM" id="SSF116734">
    <property type="entry name" value="DNA methylase specificity domain"/>
    <property type="match status" value="2"/>
</dbReference>
<sequence>MTYPAYPEYKDSGVEWLGEVPAHWEVKRLRYVAELNPAKTEVRALPTESLVSFIPMEAVGDDGSLSLEQIRPISEVLAGYTYVSEGDVTIAKITPCFENGKGAVMRGLENRVGFGTTELTVMRPKTSLTTSDYLYRVVTSEPFRALGVSSMYGAGGQKRVPDDFVRNFTIAWPPYKEQAEIQAFLDHETARIDALVEEQQRLIELLKEKRQAVISHAVTKGLDPDVPMKDSGVEWLGEVPAHWYINRLRYVAELNPSKSEVRLLPTDSSVSFIPMEAVGEGGTLSLKQTRPIGEVLAGYTYFREGDVTIAKITPCFENGKGAVMSGLENAVGFGTTELTVIRPKSGLATSGYLYRVVSSEPFRALGESSMYGAGGQKRVPEDFVRNFNIAWPPFKEQAEIQAFLDHETARIDALLEAGQSGIKLLQERRSALISAAVTGKIDVRGWRPPADSAVATGEATQVEAV</sequence>
<protein>
    <submittedName>
        <fullName evidence="3">Restriction endonuclease subunit S</fullName>
    </submittedName>
</protein>
<comment type="caution">
    <text evidence="3">The sequence shown here is derived from an EMBL/GenBank/DDBJ whole genome shotgun (WGS) entry which is preliminary data.</text>
</comment>
<dbReference type="RefSeq" id="WP_309766425.1">
    <property type="nucleotide sequence ID" value="NZ_JARWAI010000001.1"/>
</dbReference>
<evidence type="ECO:0000256" key="2">
    <source>
        <dbReference type="ARBA" id="ARBA00023125"/>
    </source>
</evidence>
<dbReference type="Gene3D" id="1.10.287.1120">
    <property type="entry name" value="Bipartite methylase S protein"/>
    <property type="match status" value="1"/>
</dbReference>
<organism evidence="3 4">
    <name type="scientific">Vreelandella gomseomensis</name>
    <dbReference type="NCBI Taxonomy" id="370766"/>
    <lineage>
        <taxon>Bacteria</taxon>
        <taxon>Pseudomonadati</taxon>
        <taxon>Pseudomonadota</taxon>
        <taxon>Gammaproteobacteria</taxon>
        <taxon>Oceanospirillales</taxon>
        <taxon>Halomonadaceae</taxon>
        <taxon>Vreelandella</taxon>
    </lineage>
</organism>
<accession>A0ABU1G7I1</accession>
<keyword evidence="4" id="KW-1185">Reference proteome</keyword>
<evidence type="ECO:0000256" key="1">
    <source>
        <dbReference type="ARBA" id="ARBA00022747"/>
    </source>
</evidence>
<gene>
    <name evidence="3" type="ORF">QC815_00745</name>
</gene>